<dbReference type="Proteomes" id="UP001324993">
    <property type="component" value="Chromosome"/>
</dbReference>
<protein>
    <submittedName>
        <fullName evidence="9">Sugar transferase</fullName>
        <ecNumber evidence="9">2.7.8.-</ecNumber>
    </submittedName>
</protein>
<evidence type="ECO:0000256" key="1">
    <source>
        <dbReference type="ARBA" id="ARBA00004141"/>
    </source>
</evidence>
<reference evidence="9 10" key="1">
    <citation type="submission" date="2023-11" db="EMBL/GenBank/DDBJ databases">
        <title>Coraliomargarita sp. nov., isolated from marine algae.</title>
        <authorList>
            <person name="Lee J.K."/>
            <person name="Baek J.H."/>
            <person name="Kim J.M."/>
            <person name="Choi D.G."/>
            <person name="Jeon C.O."/>
        </authorList>
    </citation>
    <scope>NUCLEOTIDE SEQUENCE [LARGE SCALE GENOMIC DNA]</scope>
    <source>
        <strain evidence="9 10">J2-16</strain>
    </source>
</reference>
<feature type="domain" description="Bacterial sugar transferase" evidence="8">
    <location>
        <begin position="274"/>
        <end position="456"/>
    </location>
</feature>
<feature type="transmembrane region" description="Helical" evidence="7">
    <location>
        <begin position="82"/>
        <end position="103"/>
    </location>
</feature>
<name>A0ABZ0RSH2_9BACT</name>
<keyword evidence="4 7" id="KW-0812">Transmembrane</keyword>
<dbReference type="PANTHER" id="PTHR30576">
    <property type="entry name" value="COLANIC BIOSYNTHESIS UDP-GLUCOSE LIPID CARRIER TRANSFERASE"/>
    <property type="match status" value="1"/>
</dbReference>
<proteinExistence type="inferred from homology"/>
<evidence type="ECO:0000256" key="3">
    <source>
        <dbReference type="ARBA" id="ARBA00022679"/>
    </source>
</evidence>
<dbReference type="RefSeq" id="WP_319834559.1">
    <property type="nucleotide sequence ID" value="NZ_CP138858.1"/>
</dbReference>
<evidence type="ECO:0000313" key="10">
    <source>
        <dbReference type="Proteomes" id="UP001324993"/>
    </source>
</evidence>
<evidence type="ECO:0000256" key="7">
    <source>
        <dbReference type="SAM" id="Phobius"/>
    </source>
</evidence>
<dbReference type="InterPro" id="IPR003362">
    <property type="entry name" value="Bact_transf"/>
</dbReference>
<gene>
    <name evidence="9" type="ORF">SH580_08405</name>
</gene>
<accession>A0ABZ0RSH2</accession>
<evidence type="ECO:0000256" key="4">
    <source>
        <dbReference type="ARBA" id="ARBA00022692"/>
    </source>
</evidence>
<evidence type="ECO:0000256" key="2">
    <source>
        <dbReference type="ARBA" id="ARBA00006464"/>
    </source>
</evidence>
<keyword evidence="3 9" id="KW-0808">Transferase</keyword>
<keyword evidence="10" id="KW-1185">Reference proteome</keyword>
<dbReference type="EC" id="2.7.8.-" evidence="9"/>
<evidence type="ECO:0000256" key="6">
    <source>
        <dbReference type="ARBA" id="ARBA00023136"/>
    </source>
</evidence>
<feature type="transmembrane region" description="Helical" evidence="7">
    <location>
        <begin position="20"/>
        <end position="40"/>
    </location>
</feature>
<dbReference type="Pfam" id="PF02397">
    <property type="entry name" value="Bac_transf"/>
    <property type="match status" value="1"/>
</dbReference>
<dbReference type="NCBIfam" id="TIGR03025">
    <property type="entry name" value="EPS_sugtrans"/>
    <property type="match status" value="1"/>
</dbReference>
<feature type="transmembrane region" description="Helical" evidence="7">
    <location>
        <begin position="276"/>
        <end position="300"/>
    </location>
</feature>
<comment type="similarity">
    <text evidence="2">Belongs to the bacterial sugar transferase family.</text>
</comment>
<evidence type="ECO:0000256" key="5">
    <source>
        <dbReference type="ARBA" id="ARBA00022989"/>
    </source>
</evidence>
<organism evidence="9 10">
    <name type="scientific">Coraliomargarita algicola</name>
    <dbReference type="NCBI Taxonomy" id="3092156"/>
    <lineage>
        <taxon>Bacteria</taxon>
        <taxon>Pseudomonadati</taxon>
        <taxon>Verrucomicrobiota</taxon>
        <taxon>Opitutia</taxon>
        <taxon>Puniceicoccales</taxon>
        <taxon>Coraliomargaritaceae</taxon>
        <taxon>Coraliomargarita</taxon>
    </lineage>
</organism>
<dbReference type="PANTHER" id="PTHR30576:SF0">
    <property type="entry name" value="UNDECAPRENYL-PHOSPHATE N-ACETYLGALACTOSAMINYL 1-PHOSPHATE TRANSFERASE-RELATED"/>
    <property type="match status" value="1"/>
</dbReference>
<keyword evidence="6 7" id="KW-0472">Membrane</keyword>
<feature type="transmembrane region" description="Helical" evidence="7">
    <location>
        <begin position="46"/>
        <end position="70"/>
    </location>
</feature>
<evidence type="ECO:0000313" key="9">
    <source>
        <dbReference type="EMBL" id="WPJ97730.1"/>
    </source>
</evidence>
<evidence type="ECO:0000259" key="8">
    <source>
        <dbReference type="Pfam" id="PF02397"/>
    </source>
</evidence>
<dbReference type="InterPro" id="IPR017475">
    <property type="entry name" value="EPS_sugar_tfrase"/>
</dbReference>
<sequence length="460" mass="52379">MSKFSLSVLLQSHNGVRWVLLDFFIGACAMFIGLVLSPYVDVYEVYNRVVVCVGYGIVLVLCVRLCGLYAHRMQHLFSRYDILLGSIQASIFAFVAIGLIVNFSHLHVFGRYVVVSVVVLSFIGLSCTRMLAKLYLARNPLRIVLLGCNQLAREFVERVSSDPHFEIVRVANVGDCVNPCREYGVDCQVIDDVHLFAKRLSEANVEIVVSCYEGSIPENMYDLVELLPFQHIDFLNKGAFLEVFFREVTVSYRNLHWQGANFFKPARGAVTSLKRLIDIGVSLLALLLTFPLWLVVIVLVKLDSSGPAFYSQTRVGLLGRPFRIFKFRTMTTEAEKNGAQWATKDDVRVTRVGGVLRKTRLDELPQLWNVLKGDMSLVGPRPERPEFVEILKKEIPLYEWRYLVKPGLTGWAQILFKYGESVADARRKLQYDLFYIKNFCITLDLQILIRTIPLIMKGSQ</sequence>
<feature type="transmembrane region" description="Helical" evidence="7">
    <location>
        <begin position="109"/>
        <end position="132"/>
    </location>
</feature>
<comment type="subcellular location">
    <subcellularLocation>
        <location evidence="1">Membrane</location>
        <topology evidence="1">Multi-pass membrane protein</topology>
    </subcellularLocation>
</comment>
<dbReference type="GO" id="GO:0016740">
    <property type="term" value="F:transferase activity"/>
    <property type="evidence" value="ECO:0007669"/>
    <property type="project" value="UniProtKB-KW"/>
</dbReference>
<dbReference type="EMBL" id="CP138858">
    <property type="protein sequence ID" value="WPJ97730.1"/>
    <property type="molecule type" value="Genomic_DNA"/>
</dbReference>
<keyword evidence="5 7" id="KW-1133">Transmembrane helix</keyword>